<dbReference type="CDD" id="cd00071">
    <property type="entry name" value="GMPK"/>
    <property type="match status" value="1"/>
</dbReference>
<dbReference type="OrthoDB" id="9808150at2"/>
<keyword evidence="6 9" id="KW-0418">Kinase</keyword>
<keyword evidence="4 9" id="KW-0808">Transferase</keyword>
<evidence type="ECO:0000256" key="2">
    <source>
        <dbReference type="ARBA" id="ARBA00012961"/>
    </source>
</evidence>
<dbReference type="InterPro" id="IPR027417">
    <property type="entry name" value="P-loop_NTPase"/>
</dbReference>
<dbReference type="InterPro" id="IPR008144">
    <property type="entry name" value="Guanylate_kin-like_dom"/>
</dbReference>
<keyword evidence="7 9" id="KW-0067">ATP-binding</keyword>
<protein>
    <recommendedName>
        <fullName evidence="3 9">Guanylate kinase</fullName>
        <ecNumber evidence="2 9">2.7.4.8</ecNumber>
    </recommendedName>
    <alternativeName>
        <fullName evidence="8 9">GMP kinase</fullName>
    </alternativeName>
</protein>
<comment type="function">
    <text evidence="9">Essential for recycling GMP and indirectly, cGMP.</text>
</comment>
<keyword evidence="5 9" id="KW-0547">Nucleotide-binding</keyword>
<evidence type="ECO:0000256" key="9">
    <source>
        <dbReference type="HAMAP-Rule" id="MF_00328"/>
    </source>
</evidence>
<organism evidence="12 13">
    <name type="scientific">Oceanicella actignis</name>
    <dbReference type="NCBI Taxonomy" id="1189325"/>
    <lineage>
        <taxon>Bacteria</taxon>
        <taxon>Pseudomonadati</taxon>
        <taxon>Pseudomonadota</taxon>
        <taxon>Alphaproteobacteria</taxon>
        <taxon>Rhodobacterales</taxon>
        <taxon>Paracoccaceae</taxon>
        <taxon>Oceanicella</taxon>
    </lineage>
</organism>
<evidence type="ECO:0000256" key="8">
    <source>
        <dbReference type="ARBA" id="ARBA00030128"/>
    </source>
</evidence>
<dbReference type="STRING" id="1189325.SAMN04488119_102395"/>
<dbReference type="NCBIfam" id="TIGR03263">
    <property type="entry name" value="guanyl_kin"/>
    <property type="match status" value="1"/>
</dbReference>
<keyword evidence="9" id="KW-0963">Cytoplasm</keyword>
<name>A0A1M7RTP6_9RHOB</name>
<dbReference type="InterPro" id="IPR008145">
    <property type="entry name" value="GK/Ca_channel_bsu"/>
</dbReference>
<reference evidence="12 13" key="1">
    <citation type="submission" date="2016-12" db="EMBL/GenBank/DDBJ databases">
        <authorList>
            <person name="Song W.-J."/>
            <person name="Kurnit D.M."/>
        </authorList>
    </citation>
    <scope>NUCLEOTIDE SEQUENCE [LARGE SCALE GENOMIC DNA]</scope>
    <source>
        <strain evidence="12 13">CGMCC 1.10808</strain>
    </source>
</reference>
<evidence type="ECO:0000259" key="11">
    <source>
        <dbReference type="PROSITE" id="PS50052"/>
    </source>
</evidence>
<keyword evidence="13" id="KW-1185">Reference proteome</keyword>
<feature type="compositionally biased region" description="Basic and acidic residues" evidence="10">
    <location>
        <begin position="15"/>
        <end position="24"/>
    </location>
</feature>
<dbReference type="RefSeq" id="WP_083581058.1">
    <property type="nucleotide sequence ID" value="NZ_FOHL01000002.1"/>
</dbReference>
<evidence type="ECO:0000256" key="4">
    <source>
        <dbReference type="ARBA" id="ARBA00022679"/>
    </source>
</evidence>
<evidence type="ECO:0000313" key="13">
    <source>
        <dbReference type="Proteomes" id="UP000184066"/>
    </source>
</evidence>
<dbReference type="InterPro" id="IPR017665">
    <property type="entry name" value="Guanylate_kinase"/>
</dbReference>
<dbReference type="PANTHER" id="PTHR23117:SF13">
    <property type="entry name" value="GUANYLATE KINASE"/>
    <property type="match status" value="1"/>
</dbReference>
<dbReference type="PROSITE" id="PS50052">
    <property type="entry name" value="GUANYLATE_KINASE_2"/>
    <property type="match status" value="1"/>
</dbReference>
<sequence length="241" mass="26833">MSDPDQESARGAAKARAEARSGEARAALERRRGLLFILSSPSGAGKSTLSRRLLASDDAFVFSVSATTRAPRPGEVNGRDYHFLSREEFLRMVEAGQMLEHAEVFGNLYGTPRAPVEAALEAGRDVLFDVDWQGGQQLRNSPLKDAVVSVFILPPSIAELERRLRARGQDSPEVIAGRMAKARDEISHWAEYDYVLVNDDLDRCEAEIRAILAAERLRRERRPGLVGFVQALNREFEERIA</sequence>
<dbReference type="GO" id="GO:0005829">
    <property type="term" value="C:cytosol"/>
    <property type="evidence" value="ECO:0007669"/>
    <property type="project" value="TreeGrafter"/>
</dbReference>
<evidence type="ECO:0000313" key="12">
    <source>
        <dbReference type="EMBL" id="SHN49601.1"/>
    </source>
</evidence>
<dbReference type="SMART" id="SM00072">
    <property type="entry name" value="GuKc"/>
    <property type="match status" value="1"/>
</dbReference>
<dbReference type="PANTHER" id="PTHR23117">
    <property type="entry name" value="GUANYLATE KINASE-RELATED"/>
    <property type="match status" value="1"/>
</dbReference>
<feature type="domain" description="Guanylate kinase-like" evidence="11">
    <location>
        <begin position="33"/>
        <end position="213"/>
    </location>
</feature>
<evidence type="ECO:0000256" key="7">
    <source>
        <dbReference type="ARBA" id="ARBA00022840"/>
    </source>
</evidence>
<evidence type="ECO:0000256" key="6">
    <source>
        <dbReference type="ARBA" id="ARBA00022777"/>
    </source>
</evidence>
<proteinExistence type="inferred from homology"/>
<dbReference type="HAMAP" id="MF_00328">
    <property type="entry name" value="Guanylate_kinase"/>
    <property type="match status" value="1"/>
</dbReference>
<gene>
    <name evidence="9" type="primary">gmk</name>
    <name evidence="12" type="ORF">SAMN05216200_101123</name>
</gene>
<evidence type="ECO:0000256" key="5">
    <source>
        <dbReference type="ARBA" id="ARBA00022741"/>
    </source>
</evidence>
<dbReference type="InterPro" id="IPR020590">
    <property type="entry name" value="Guanylate_kinase_CS"/>
</dbReference>
<dbReference type="SUPFAM" id="SSF52540">
    <property type="entry name" value="P-loop containing nucleoside triphosphate hydrolases"/>
    <property type="match status" value="1"/>
</dbReference>
<evidence type="ECO:0000256" key="10">
    <source>
        <dbReference type="SAM" id="MobiDB-lite"/>
    </source>
</evidence>
<dbReference type="EC" id="2.7.4.8" evidence="2 9"/>
<dbReference type="GO" id="GO:0004385">
    <property type="term" value="F:GMP kinase activity"/>
    <property type="evidence" value="ECO:0007669"/>
    <property type="project" value="UniProtKB-UniRule"/>
</dbReference>
<dbReference type="Gene3D" id="3.30.63.10">
    <property type="entry name" value="Guanylate Kinase phosphate binding domain"/>
    <property type="match status" value="1"/>
</dbReference>
<comment type="catalytic activity">
    <reaction evidence="9">
        <text>GMP + ATP = GDP + ADP</text>
        <dbReference type="Rhea" id="RHEA:20780"/>
        <dbReference type="ChEBI" id="CHEBI:30616"/>
        <dbReference type="ChEBI" id="CHEBI:58115"/>
        <dbReference type="ChEBI" id="CHEBI:58189"/>
        <dbReference type="ChEBI" id="CHEBI:456216"/>
        <dbReference type="EC" id="2.7.4.8"/>
    </reaction>
</comment>
<dbReference type="PROSITE" id="PS00856">
    <property type="entry name" value="GUANYLATE_KINASE_1"/>
    <property type="match status" value="1"/>
</dbReference>
<dbReference type="EMBL" id="FRDL01000001">
    <property type="protein sequence ID" value="SHN49601.1"/>
    <property type="molecule type" value="Genomic_DNA"/>
</dbReference>
<dbReference type="Gene3D" id="3.40.50.300">
    <property type="entry name" value="P-loop containing nucleotide triphosphate hydrolases"/>
    <property type="match status" value="1"/>
</dbReference>
<evidence type="ECO:0000256" key="3">
    <source>
        <dbReference type="ARBA" id="ARBA00016296"/>
    </source>
</evidence>
<comment type="similarity">
    <text evidence="1 9">Belongs to the guanylate kinase family.</text>
</comment>
<feature type="binding site" evidence="9">
    <location>
        <begin position="40"/>
        <end position="47"/>
    </location>
    <ligand>
        <name>ATP</name>
        <dbReference type="ChEBI" id="CHEBI:30616"/>
    </ligand>
</feature>
<comment type="subcellular location">
    <subcellularLocation>
        <location evidence="9">Cytoplasm</location>
    </subcellularLocation>
</comment>
<dbReference type="FunFam" id="3.30.63.10:FF:000002">
    <property type="entry name" value="Guanylate kinase 1"/>
    <property type="match status" value="1"/>
</dbReference>
<dbReference type="GO" id="GO:0005524">
    <property type="term" value="F:ATP binding"/>
    <property type="evidence" value="ECO:0007669"/>
    <property type="project" value="UniProtKB-UniRule"/>
</dbReference>
<dbReference type="AlphaFoldDB" id="A0A1M7RTP6"/>
<evidence type="ECO:0000256" key="1">
    <source>
        <dbReference type="ARBA" id="ARBA00005790"/>
    </source>
</evidence>
<dbReference type="Proteomes" id="UP000184066">
    <property type="component" value="Unassembled WGS sequence"/>
</dbReference>
<dbReference type="Pfam" id="PF00625">
    <property type="entry name" value="Guanylate_kin"/>
    <property type="match status" value="1"/>
</dbReference>
<accession>A0A1M7RTP6</accession>
<feature type="region of interest" description="Disordered" evidence="10">
    <location>
        <begin position="1"/>
        <end position="24"/>
    </location>
</feature>